<name>A0A316YFW9_9BASI</name>
<protein>
    <submittedName>
        <fullName evidence="2">Uncharacterized protein</fullName>
    </submittedName>
</protein>
<evidence type="ECO:0000256" key="1">
    <source>
        <dbReference type="SAM" id="MobiDB-lite"/>
    </source>
</evidence>
<keyword evidence="3" id="KW-1185">Reference proteome</keyword>
<dbReference type="AlphaFoldDB" id="A0A316YFW9"/>
<dbReference type="EMBL" id="KZ819639">
    <property type="protein sequence ID" value="PWN88021.1"/>
    <property type="molecule type" value="Genomic_DNA"/>
</dbReference>
<dbReference type="GeneID" id="37040223"/>
<feature type="compositionally biased region" description="Low complexity" evidence="1">
    <location>
        <begin position="262"/>
        <end position="313"/>
    </location>
</feature>
<dbReference type="RefSeq" id="XP_025375219.1">
    <property type="nucleotide sequence ID" value="XM_025518307.1"/>
</dbReference>
<gene>
    <name evidence="2" type="ORF">FA10DRAFT_182081</name>
</gene>
<evidence type="ECO:0000313" key="3">
    <source>
        <dbReference type="Proteomes" id="UP000245768"/>
    </source>
</evidence>
<feature type="compositionally biased region" description="Basic and acidic residues" evidence="1">
    <location>
        <begin position="142"/>
        <end position="156"/>
    </location>
</feature>
<dbReference type="InParanoid" id="A0A316YFW9"/>
<reference evidence="2" key="1">
    <citation type="journal article" date="2018" name="Mol. Biol. Evol.">
        <title>Broad Genomic Sampling Reveals a Smut Pathogenic Ancestry of the Fungal Clade Ustilaginomycotina.</title>
        <authorList>
            <person name="Kijpornyongpan T."/>
            <person name="Mondo S.J."/>
            <person name="Barry K."/>
            <person name="Sandor L."/>
            <person name="Lee J."/>
            <person name="Lipzen A."/>
            <person name="Pangilinan J."/>
            <person name="LaButti K."/>
            <person name="Hainaut M."/>
            <person name="Henrissat B."/>
            <person name="Grigoriev I.V."/>
            <person name="Spatafora J.W."/>
            <person name="Aime M.C."/>
        </authorList>
    </citation>
    <scope>NUCLEOTIDE SEQUENCE [LARGE SCALE GENOMIC DNA]</scope>
    <source>
        <strain evidence="2">MCA 4198</strain>
    </source>
</reference>
<accession>A0A316YFW9</accession>
<sequence length="440" mass="46073">MLIGSLVSPPFSLFVVSLDYSAHASSEYGKVLAGGATLNKNNAKASTTITGRAPGKTTTSGAYTYTTREYVGNNQYASCSASSSSSDGCSNGNVARSLQTAAVANTGEGATSRPTVTLPPPRLQRYDQRDNLQPRATASCSRKSDKDRSKDKARTARRAVDSAKDLIDGFDDAEDIAQAIKDAARLGLAGALAAAAAADLLSDDDDSSGNRDDVYADASSALSAAAPMRTYSDSDVQEAYTDLSVAATEASSAADIASTYLPSKPTATTTSTTAKPTTAPTTTTTAKPSTQPTSKATTSSTSTAPQPTYAPPSGGCYGEGDKARNPVWNPLCSGDQELRAYFNTRRAHTILAKGSKGFAPLFLFGDRASQIDKVYPCINKDAVGDDFKIISDELIFDHAYQTQTRRGLNDTLDDGIFEGIEGLVNVASPLVGQDIFLHPL</sequence>
<feature type="compositionally biased region" description="Polar residues" evidence="1">
    <location>
        <begin position="104"/>
        <end position="115"/>
    </location>
</feature>
<organism evidence="2 3">
    <name type="scientific">Acaromyces ingoldii</name>
    <dbReference type="NCBI Taxonomy" id="215250"/>
    <lineage>
        <taxon>Eukaryota</taxon>
        <taxon>Fungi</taxon>
        <taxon>Dikarya</taxon>
        <taxon>Basidiomycota</taxon>
        <taxon>Ustilaginomycotina</taxon>
        <taxon>Exobasidiomycetes</taxon>
        <taxon>Exobasidiales</taxon>
        <taxon>Cryptobasidiaceae</taxon>
        <taxon>Acaromyces</taxon>
    </lineage>
</organism>
<feature type="region of interest" description="Disordered" evidence="1">
    <location>
        <begin position="104"/>
        <end position="156"/>
    </location>
</feature>
<dbReference type="Proteomes" id="UP000245768">
    <property type="component" value="Unassembled WGS sequence"/>
</dbReference>
<proteinExistence type="predicted"/>
<dbReference type="OrthoDB" id="10605653at2759"/>
<evidence type="ECO:0000313" key="2">
    <source>
        <dbReference type="EMBL" id="PWN88021.1"/>
    </source>
</evidence>
<feature type="region of interest" description="Disordered" evidence="1">
    <location>
        <begin position="262"/>
        <end position="318"/>
    </location>
</feature>